<dbReference type="PIRSF" id="PIRSF036382">
    <property type="entry name" value="RR_antiterm"/>
    <property type="match status" value="1"/>
</dbReference>
<keyword evidence="3" id="KW-1185">Reference proteome</keyword>
<accession>A0ABV1RCQ4</accession>
<dbReference type="RefSeq" id="WP_143869867.1">
    <property type="nucleotide sequence ID" value="NZ_CP041660.1"/>
</dbReference>
<evidence type="ECO:0000313" key="3">
    <source>
        <dbReference type="Proteomes" id="UP001467690"/>
    </source>
</evidence>
<feature type="domain" description="ANTAR" evidence="1">
    <location>
        <begin position="133"/>
        <end position="194"/>
    </location>
</feature>
<protein>
    <submittedName>
        <fullName evidence="2">ANTAR domain-containing protein</fullName>
    </submittedName>
</protein>
<dbReference type="Pfam" id="PF03861">
    <property type="entry name" value="ANTAR"/>
    <property type="match status" value="1"/>
</dbReference>
<dbReference type="InterPro" id="IPR011006">
    <property type="entry name" value="CheY-like_superfamily"/>
</dbReference>
<organism evidence="2 3">
    <name type="scientific">Catenovulum sediminis</name>
    <dbReference type="NCBI Taxonomy" id="1740262"/>
    <lineage>
        <taxon>Bacteria</taxon>
        <taxon>Pseudomonadati</taxon>
        <taxon>Pseudomonadota</taxon>
        <taxon>Gammaproteobacteria</taxon>
        <taxon>Alteromonadales</taxon>
        <taxon>Alteromonadaceae</taxon>
        <taxon>Catenovulum</taxon>
    </lineage>
</organism>
<name>A0ABV1RCQ4_9ALTE</name>
<dbReference type="Proteomes" id="UP001467690">
    <property type="component" value="Unassembled WGS sequence"/>
</dbReference>
<dbReference type="InterPro" id="IPR036388">
    <property type="entry name" value="WH-like_DNA-bd_sf"/>
</dbReference>
<dbReference type="Gene3D" id="1.10.10.10">
    <property type="entry name" value="Winged helix-like DNA-binding domain superfamily/Winged helix DNA-binding domain"/>
    <property type="match status" value="1"/>
</dbReference>
<evidence type="ECO:0000259" key="1">
    <source>
        <dbReference type="PROSITE" id="PS50921"/>
    </source>
</evidence>
<dbReference type="InterPro" id="IPR008327">
    <property type="entry name" value="Sig_transdc_resp-reg_antiterm"/>
</dbReference>
<dbReference type="PROSITE" id="PS50921">
    <property type="entry name" value="ANTAR"/>
    <property type="match status" value="1"/>
</dbReference>
<dbReference type="InterPro" id="IPR005561">
    <property type="entry name" value="ANTAR"/>
</dbReference>
<dbReference type="Gene3D" id="3.40.50.2300">
    <property type="match status" value="1"/>
</dbReference>
<sequence>MQSKYQSHRSIGLKALLLVETEHFDRDLKNALLTCGYDVYPMLTNGPILKLVDQVEPDVIILDVDRLSNENIHSLTIVSQIDPKPMVIFTEFSDEAMIDKVLKSKINAYIVGDKLPHHVGPTLQVAIARFREVQSLKDELNETKRKLEGRKWIDKAKGMLMNNKGLSEDQAYQTLRKMAMDRSQRIDEVAKNVISFMQAVG</sequence>
<dbReference type="EMBL" id="JBELOE010000064">
    <property type="protein sequence ID" value="MER2490708.1"/>
    <property type="molecule type" value="Genomic_DNA"/>
</dbReference>
<comment type="caution">
    <text evidence="2">The sequence shown here is derived from an EMBL/GenBank/DDBJ whole genome shotgun (WGS) entry which is preliminary data.</text>
</comment>
<evidence type="ECO:0000313" key="2">
    <source>
        <dbReference type="EMBL" id="MER2490708.1"/>
    </source>
</evidence>
<proteinExistence type="predicted"/>
<dbReference type="SMART" id="SM01012">
    <property type="entry name" value="ANTAR"/>
    <property type="match status" value="1"/>
</dbReference>
<dbReference type="SUPFAM" id="SSF52172">
    <property type="entry name" value="CheY-like"/>
    <property type="match status" value="1"/>
</dbReference>
<gene>
    <name evidence="2" type="ORF">ABS311_02260</name>
</gene>
<reference evidence="2 3" key="1">
    <citation type="submission" date="2024-06" db="EMBL/GenBank/DDBJ databases">
        <authorList>
            <person name="Chen R.Y."/>
        </authorList>
    </citation>
    <scope>NUCLEOTIDE SEQUENCE [LARGE SCALE GENOMIC DNA]</scope>
    <source>
        <strain evidence="2 3">D2</strain>
    </source>
</reference>